<dbReference type="InterPro" id="IPR041698">
    <property type="entry name" value="Methyltransf_25"/>
</dbReference>
<dbReference type="Proteomes" id="UP000467132">
    <property type="component" value="Unassembled WGS sequence"/>
</dbReference>
<comment type="caution">
    <text evidence="3">The sequence shown here is derived from an EMBL/GenBank/DDBJ whole genome shotgun (WGS) entry which is preliminary data.</text>
</comment>
<dbReference type="OrthoDB" id="9811589at2"/>
<dbReference type="EMBL" id="QXXA01000001">
    <property type="protein sequence ID" value="NBI05435.1"/>
    <property type="molecule type" value="Genomic_DNA"/>
</dbReference>
<sequence length="243" mass="29322">MAYNEFSLIYDKLMMKDINYMNWYNYIKDIFNKFGKKPNNILEMACGTGNLTEILAKERYNIECFDLSEEMLSIAYEKLRKYKNVSIRNMNMLNFNFNKKFDSIISICDSINYIINIEDLKKTFLNVYNHLDNEGIFIFDINSYYKLSEVIGDNTFVHDEDDVFYTWENEFKDNISNFYLTFFIKENDVYHRFNEFHRERAFHIEEIVLLLKKVGFEKISTFDGLSFERPKEYSTRINFVAIK</sequence>
<gene>
    <name evidence="3" type="ORF">D3Z33_01020</name>
</gene>
<dbReference type="Gene3D" id="3.40.50.150">
    <property type="entry name" value="Vaccinia Virus protein VP39"/>
    <property type="match status" value="1"/>
</dbReference>
<evidence type="ECO:0000313" key="3">
    <source>
        <dbReference type="EMBL" id="NBI05435.1"/>
    </source>
</evidence>
<accession>A0A845QSC6</accession>
<dbReference type="SUPFAM" id="SSF53335">
    <property type="entry name" value="S-adenosyl-L-methionine-dependent methyltransferases"/>
    <property type="match status" value="1"/>
</dbReference>
<protein>
    <submittedName>
        <fullName evidence="3">Class I SAM-dependent methyltransferase</fullName>
    </submittedName>
</protein>
<evidence type="ECO:0000259" key="2">
    <source>
        <dbReference type="Pfam" id="PF13649"/>
    </source>
</evidence>
<feature type="domain" description="Methyltransferase" evidence="2">
    <location>
        <begin position="41"/>
        <end position="135"/>
    </location>
</feature>
<proteinExistence type="predicted"/>
<dbReference type="AlphaFoldDB" id="A0A845QSC6"/>
<dbReference type="Pfam" id="PF13649">
    <property type="entry name" value="Methyltransf_25"/>
    <property type="match status" value="1"/>
</dbReference>
<dbReference type="GO" id="GO:0008168">
    <property type="term" value="F:methyltransferase activity"/>
    <property type="evidence" value="ECO:0007669"/>
    <property type="project" value="UniProtKB-KW"/>
</dbReference>
<keyword evidence="1 3" id="KW-0808">Transferase</keyword>
<reference evidence="3 4" key="1">
    <citation type="submission" date="2018-08" db="EMBL/GenBank/DDBJ databases">
        <title>Murine metabolic-syndrome-specific gut microbial biobank.</title>
        <authorList>
            <person name="Liu C."/>
        </authorList>
    </citation>
    <scope>NUCLEOTIDE SEQUENCE [LARGE SCALE GENOMIC DNA]</scope>
    <source>
        <strain evidence="3 4">583</strain>
    </source>
</reference>
<evidence type="ECO:0000256" key="1">
    <source>
        <dbReference type="ARBA" id="ARBA00022679"/>
    </source>
</evidence>
<dbReference type="GO" id="GO:0032259">
    <property type="term" value="P:methylation"/>
    <property type="evidence" value="ECO:0007669"/>
    <property type="project" value="UniProtKB-KW"/>
</dbReference>
<dbReference type="CDD" id="cd02440">
    <property type="entry name" value="AdoMet_MTases"/>
    <property type="match status" value="1"/>
</dbReference>
<dbReference type="RefSeq" id="WP_160195943.1">
    <property type="nucleotide sequence ID" value="NZ_QXXA01000001.1"/>
</dbReference>
<evidence type="ECO:0000313" key="4">
    <source>
        <dbReference type="Proteomes" id="UP000467132"/>
    </source>
</evidence>
<dbReference type="InterPro" id="IPR029063">
    <property type="entry name" value="SAM-dependent_MTases_sf"/>
</dbReference>
<organism evidence="3 4">
    <name type="scientific">Senegalia massiliensis</name>
    <dbReference type="NCBI Taxonomy" id="1720316"/>
    <lineage>
        <taxon>Bacteria</taxon>
        <taxon>Bacillati</taxon>
        <taxon>Bacillota</taxon>
        <taxon>Clostridia</taxon>
        <taxon>Eubacteriales</taxon>
        <taxon>Clostridiaceae</taxon>
        <taxon>Senegalia</taxon>
    </lineage>
</organism>
<dbReference type="PANTHER" id="PTHR43861">
    <property type="entry name" value="TRANS-ACONITATE 2-METHYLTRANSFERASE-RELATED"/>
    <property type="match status" value="1"/>
</dbReference>
<keyword evidence="3" id="KW-0489">Methyltransferase</keyword>
<dbReference type="Gene3D" id="2.20.25.110">
    <property type="entry name" value="S-adenosyl-L-methionine-dependent methyltransferases"/>
    <property type="match status" value="1"/>
</dbReference>
<name>A0A845QSC6_9CLOT</name>
<keyword evidence="4" id="KW-1185">Reference proteome</keyword>
<dbReference type="PANTHER" id="PTHR43861:SF6">
    <property type="entry name" value="METHYLTRANSFERASE TYPE 11"/>
    <property type="match status" value="1"/>
</dbReference>